<evidence type="ECO:0000313" key="7">
    <source>
        <dbReference type="EMBL" id="MDC8772522.1"/>
    </source>
</evidence>
<feature type="signal peptide" evidence="5">
    <location>
        <begin position="1"/>
        <end position="25"/>
    </location>
</feature>
<protein>
    <submittedName>
        <fullName evidence="7">Cytochrome c</fullName>
    </submittedName>
</protein>
<name>A0ABT5KF26_9BURK</name>
<keyword evidence="8" id="KW-1185">Reference proteome</keyword>
<proteinExistence type="predicted"/>
<dbReference type="InterPro" id="IPR036909">
    <property type="entry name" value="Cyt_c-like_dom_sf"/>
</dbReference>
<reference evidence="7 8" key="1">
    <citation type="submission" date="2022-10" db="EMBL/GenBank/DDBJ databases">
        <title>Paucibacter sp. hw1 Genome sequencing.</title>
        <authorList>
            <person name="Park S."/>
        </authorList>
    </citation>
    <scope>NUCLEOTIDE SEQUENCE [LARGE SCALE GENOMIC DNA]</scope>
    <source>
        <strain evidence="8">hw1</strain>
    </source>
</reference>
<gene>
    <name evidence="7" type="ORF">PRZ03_13145</name>
</gene>
<evidence type="ECO:0000256" key="2">
    <source>
        <dbReference type="ARBA" id="ARBA00022723"/>
    </source>
</evidence>
<keyword evidence="1 4" id="KW-0349">Heme</keyword>
<feature type="domain" description="Cytochrome c" evidence="6">
    <location>
        <begin position="184"/>
        <end position="268"/>
    </location>
</feature>
<evidence type="ECO:0000259" key="6">
    <source>
        <dbReference type="PROSITE" id="PS51007"/>
    </source>
</evidence>
<feature type="chain" id="PRO_5046193215" evidence="5">
    <location>
        <begin position="26"/>
        <end position="275"/>
    </location>
</feature>
<evidence type="ECO:0000256" key="5">
    <source>
        <dbReference type="SAM" id="SignalP"/>
    </source>
</evidence>
<sequence>MRTPYFSRLQALPLGMALCGVSALAEPLPTPAALQELLKAPPQAVKVIEPHLSIQGEPSVQRAYLGYPAAQVLRQLLGVDWNKAPASEIEFRALDGFVARIPAERFAKYHAYLVFGLAEPQAPFSVDNKAQGEKDVPLGPYYLVWDNLAAPELLAEGGAQWPYQVAQISLRQASPAVLLPAGMSSEQWGEQAALAQKFCLSCHQINGFGGDKMPLNLAVRAKLLDERTWRVWLLTPLAFKPRTSMPALPDSMAPAEREAIAAKLHAYLKALPVLP</sequence>
<dbReference type="EMBL" id="JAQQXT010000007">
    <property type="protein sequence ID" value="MDC8772522.1"/>
    <property type="molecule type" value="Genomic_DNA"/>
</dbReference>
<dbReference type="InterPro" id="IPR009056">
    <property type="entry name" value="Cyt_c-like_dom"/>
</dbReference>
<dbReference type="Gene3D" id="1.10.760.10">
    <property type="entry name" value="Cytochrome c-like domain"/>
    <property type="match status" value="1"/>
</dbReference>
<dbReference type="PROSITE" id="PS51007">
    <property type="entry name" value="CYTC"/>
    <property type="match status" value="1"/>
</dbReference>
<evidence type="ECO:0000256" key="1">
    <source>
        <dbReference type="ARBA" id="ARBA00022617"/>
    </source>
</evidence>
<organism evidence="7 8">
    <name type="scientific">Roseateles albus</name>
    <dbReference type="NCBI Taxonomy" id="2987525"/>
    <lineage>
        <taxon>Bacteria</taxon>
        <taxon>Pseudomonadati</taxon>
        <taxon>Pseudomonadota</taxon>
        <taxon>Betaproteobacteria</taxon>
        <taxon>Burkholderiales</taxon>
        <taxon>Sphaerotilaceae</taxon>
        <taxon>Roseateles</taxon>
    </lineage>
</organism>
<evidence type="ECO:0000256" key="3">
    <source>
        <dbReference type="ARBA" id="ARBA00023004"/>
    </source>
</evidence>
<accession>A0ABT5KF26</accession>
<comment type="caution">
    <text evidence="7">The sequence shown here is derived from an EMBL/GenBank/DDBJ whole genome shotgun (WGS) entry which is preliminary data.</text>
</comment>
<keyword evidence="5" id="KW-0732">Signal</keyword>
<dbReference type="RefSeq" id="WP_273600710.1">
    <property type="nucleotide sequence ID" value="NZ_JAQQXT010000007.1"/>
</dbReference>
<dbReference type="SUPFAM" id="SSF46626">
    <property type="entry name" value="Cytochrome c"/>
    <property type="match status" value="1"/>
</dbReference>
<evidence type="ECO:0000256" key="4">
    <source>
        <dbReference type="PROSITE-ProRule" id="PRU00433"/>
    </source>
</evidence>
<evidence type="ECO:0000313" key="8">
    <source>
        <dbReference type="Proteomes" id="UP001221189"/>
    </source>
</evidence>
<keyword evidence="2 4" id="KW-0479">Metal-binding</keyword>
<keyword evidence="3 4" id="KW-0408">Iron</keyword>
<dbReference type="Proteomes" id="UP001221189">
    <property type="component" value="Unassembled WGS sequence"/>
</dbReference>